<evidence type="ECO:0000256" key="5">
    <source>
        <dbReference type="ARBA" id="ARBA00022827"/>
    </source>
</evidence>
<dbReference type="Pfam" id="PF00111">
    <property type="entry name" value="Fer2"/>
    <property type="match status" value="1"/>
</dbReference>
<dbReference type="Proteomes" id="UP000321513">
    <property type="component" value="Unassembled WGS sequence"/>
</dbReference>
<evidence type="ECO:0000259" key="9">
    <source>
        <dbReference type="PROSITE" id="PS51085"/>
    </source>
</evidence>
<feature type="domain" description="2Fe-2S ferredoxin-type" evidence="9">
    <location>
        <begin position="256"/>
        <end position="346"/>
    </location>
</feature>
<dbReference type="InterPro" id="IPR006058">
    <property type="entry name" value="2Fe2S_fd_BS"/>
</dbReference>
<dbReference type="InterPro" id="IPR017927">
    <property type="entry name" value="FAD-bd_FR_type"/>
</dbReference>
<protein>
    <submittedName>
        <fullName evidence="11">Flavodoxin reductase</fullName>
    </submittedName>
</protein>
<reference evidence="11 12" key="1">
    <citation type="submission" date="2019-07" db="EMBL/GenBank/DDBJ databases">
        <title>Whole genome shotgun sequence of Segetibacter aerophilus NBRC 106135.</title>
        <authorList>
            <person name="Hosoyama A."/>
            <person name="Uohara A."/>
            <person name="Ohji S."/>
            <person name="Ichikawa N."/>
        </authorList>
    </citation>
    <scope>NUCLEOTIDE SEQUENCE [LARGE SCALE GENOMIC DNA]</scope>
    <source>
        <strain evidence="11 12">NBRC 106135</strain>
    </source>
</reference>
<sequence>MTMEHLQLRITNIRQETAESKTFFVEEINKRNIEYRAGQFLTLLVTLHNKEIRRSYSISSTPGVDNNFFFTIKRIENGELSRYLFDQLKVKDIVTSLPPSGRFTIEKAESQVAVFIAAGSGITPVFSLIKHLLHHFPKTQVLLIYQSHSEKDSIFRNELLQLEKTFAGTFSLKEIFSQPADHKKPSQRLNNNLLEKILLENLHTSFVKFYLCGPESFMRMAEFTLKVMKYSQELIKRENFFATAPPPPFMADKTPHKVTINYHHKKYHIEVAYPNNMLEVGLKHHIQLPYSCRGGRCSTCTARCTTGSVKMTINDVLTPKDLADGLILTCVSYPETDVEITFNPAGVEENIITEK</sequence>
<dbReference type="Gene3D" id="3.10.20.30">
    <property type="match status" value="1"/>
</dbReference>
<dbReference type="InterPro" id="IPR036010">
    <property type="entry name" value="2Fe-2S_ferredoxin-like_sf"/>
</dbReference>
<keyword evidence="6" id="KW-0560">Oxidoreductase</keyword>
<evidence type="ECO:0000256" key="1">
    <source>
        <dbReference type="ARBA" id="ARBA00001974"/>
    </source>
</evidence>
<keyword evidence="4" id="KW-0479">Metal-binding</keyword>
<name>A0A512B710_9BACT</name>
<keyword evidence="5" id="KW-0274">FAD</keyword>
<evidence type="ECO:0000256" key="6">
    <source>
        <dbReference type="ARBA" id="ARBA00023002"/>
    </source>
</evidence>
<dbReference type="Gene3D" id="2.40.30.10">
    <property type="entry name" value="Translation factors"/>
    <property type="match status" value="1"/>
</dbReference>
<comment type="caution">
    <text evidence="11">The sequence shown here is derived from an EMBL/GenBank/DDBJ whole genome shotgun (WGS) entry which is preliminary data.</text>
</comment>
<organism evidence="11 12">
    <name type="scientific">Segetibacter aerophilus</name>
    <dbReference type="NCBI Taxonomy" id="670293"/>
    <lineage>
        <taxon>Bacteria</taxon>
        <taxon>Pseudomonadati</taxon>
        <taxon>Bacteroidota</taxon>
        <taxon>Chitinophagia</taxon>
        <taxon>Chitinophagales</taxon>
        <taxon>Chitinophagaceae</taxon>
        <taxon>Segetibacter</taxon>
    </lineage>
</organism>
<evidence type="ECO:0000256" key="7">
    <source>
        <dbReference type="ARBA" id="ARBA00023004"/>
    </source>
</evidence>
<evidence type="ECO:0000256" key="3">
    <source>
        <dbReference type="ARBA" id="ARBA00022714"/>
    </source>
</evidence>
<dbReference type="PROSITE" id="PS00197">
    <property type="entry name" value="2FE2S_FER_1"/>
    <property type="match status" value="1"/>
</dbReference>
<dbReference type="GO" id="GO:0046872">
    <property type="term" value="F:metal ion binding"/>
    <property type="evidence" value="ECO:0007669"/>
    <property type="project" value="UniProtKB-KW"/>
</dbReference>
<evidence type="ECO:0000313" key="12">
    <source>
        <dbReference type="Proteomes" id="UP000321513"/>
    </source>
</evidence>
<keyword evidence="12" id="KW-1185">Reference proteome</keyword>
<dbReference type="GO" id="GO:0051537">
    <property type="term" value="F:2 iron, 2 sulfur cluster binding"/>
    <property type="evidence" value="ECO:0007669"/>
    <property type="project" value="UniProtKB-KW"/>
</dbReference>
<evidence type="ECO:0000259" key="10">
    <source>
        <dbReference type="PROSITE" id="PS51384"/>
    </source>
</evidence>
<dbReference type="AlphaFoldDB" id="A0A512B710"/>
<dbReference type="InterPro" id="IPR001041">
    <property type="entry name" value="2Fe-2S_ferredoxin-type"/>
</dbReference>
<dbReference type="SUPFAM" id="SSF54292">
    <property type="entry name" value="2Fe-2S ferredoxin-like"/>
    <property type="match status" value="1"/>
</dbReference>
<proteinExistence type="predicted"/>
<dbReference type="PANTHER" id="PTHR47354:SF8">
    <property type="entry name" value="1,2-PHENYLACETYL-COA EPOXIDASE, SUBUNIT E"/>
    <property type="match status" value="1"/>
</dbReference>
<dbReference type="SUPFAM" id="SSF52343">
    <property type="entry name" value="Ferredoxin reductase-like, C-terminal NADP-linked domain"/>
    <property type="match status" value="1"/>
</dbReference>
<gene>
    <name evidence="11" type="primary">paaE</name>
    <name evidence="11" type="ORF">SAE01_02590</name>
</gene>
<dbReference type="CDD" id="cd00207">
    <property type="entry name" value="fer2"/>
    <property type="match status" value="1"/>
</dbReference>
<dbReference type="Gene3D" id="3.40.50.80">
    <property type="entry name" value="Nucleotide-binding domain of ferredoxin-NADP reductase (FNR) module"/>
    <property type="match status" value="1"/>
</dbReference>
<dbReference type="Pfam" id="PF00175">
    <property type="entry name" value="NAD_binding_1"/>
    <property type="match status" value="1"/>
</dbReference>
<dbReference type="PROSITE" id="PS51085">
    <property type="entry name" value="2FE2S_FER_2"/>
    <property type="match status" value="1"/>
</dbReference>
<keyword evidence="7" id="KW-0408">Iron</keyword>
<evidence type="ECO:0000256" key="4">
    <source>
        <dbReference type="ARBA" id="ARBA00022723"/>
    </source>
</evidence>
<comment type="cofactor">
    <cofactor evidence="1">
        <name>FAD</name>
        <dbReference type="ChEBI" id="CHEBI:57692"/>
    </cofactor>
</comment>
<keyword evidence="8" id="KW-0411">Iron-sulfur</keyword>
<dbReference type="InterPro" id="IPR017938">
    <property type="entry name" value="Riboflavin_synthase-like_b-brl"/>
</dbReference>
<dbReference type="InterPro" id="IPR050415">
    <property type="entry name" value="MRET"/>
</dbReference>
<keyword evidence="3" id="KW-0001">2Fe-2S</keyword>
<dbReference type="PROSITE" id="PS51384">
    <property type="entry name" value="FAD_FR"/>
    <property type="match status" value="1"/>
</dbReference>
<dbReference type="InterPro" id="IPR039261">
    <property type="entry name" value="FNR_nucleotide-bd"/>
</dbReference>
<evidence type="ECO:0000313" key="11">
    <source>
        <dbReference type="EMBL" id="GEO07763.1"/>
    </source>
</evidence>
<evidence type="ECO:0000256" key="2">
    <source>
        <dbReference type="ARBA" id="ARBA00022630"/>
    </source>
</evidence>
<dbReference type="PRINTS" id="PR00371">
    <property type="entry name" value="FPNCR"/>
</dbReference>
<dbReference type="InterPro" id="IPR012675">
    <property type="entry name" value="Beta-grasp_dom_sf"/>
</dbReference>
<dbReference type="Pfam" id="PF00970">
    <property type="entry name" value="FAD_binding_6"/>
    <property type="match status" value="1"/>
</dbReference>
<feature type="domain" description="FAD-binding FR-type" evidence="10">
    <location>
        <begin position="3"/>
        <end position="106"/>
    </location>
</feature>
<keyword evidence="2" id="KW-0285">Flavoprotein</keyword>
<dbReference type="SUPFAM" id="SSF63380">
    <property type="entry name" value="Riboflavin synthase domain-like"/>
    <property type="match status" value="1"/>
</dbReference>
<dbReference type="GO" id="GO:0016491">
    <property type="term" value="F:oxidoreductase activity"/>
    <property type="evidence" value="ECO:0007669"/>
    <property type="project" value="UniProtKB-KW"/>
</dbReference>
<dbReference type="PANTHER" id="PTHR47354">
    <property type="entry name" value="NADH OXIDOREDUCTASE HCR"/>
    <property type="match status" value="1"/>
</dbReference>
<accession>A0A512B710</accession>
<dbReference type="InterPro" id="IPR008333">
    <property type="entry name" value="Cbr1-like_FAD-bd_dom"/>
</dbReference>
<dbReference type="PRINTS" id="PR00410">
    <property type="entry name" value="PHEHYDRXLASE"/>
</dbReference>
<dbReference type="InterPro" id="IPR001709">
    <property type="entry name" value="Flavoprot_Pyr_Nucl_cyt_Rdtase"/>
</dbReference>
<dbReference type="OrthoDB" id="9789468at2"/>
<dbReference type="EMBL" id="BJYT01000001">
    <property type="protein sequence ID" value="GEO07763.1"/>
    <property type="molecule type" value="Genomic_DNA"/>
</dbReference>
<evidence type="ECO:0000256" key="8">
    <source>
        <dbReference type="ARBA" id="ARBA00023014"/>
    </source>
</evidence>
<dbReference type="InterPro" id="IPR001433">
    <property type="entry name" value="OxRdtase_FAD/NAD-bd"/>
</dbReference>
<dbReference type="GO" id="GO:0050660">
    <property type="term" value="F:flavin adenine dinucleotide binding"/>
    <property type="evidence" value="ECO:0007669"/>
    <property type="project" value="TreeGrafter"/>
</dbReference>